<accession>A0A927RJT6</accession>
<dbReference type="PANTHER" id="PTHR36978">
    <property type="entry name" value="P-LOOP CONTAINING NUCLEOTIDE TRIPHOSPHATE HYDROLASE"/>
    <property type="match status" value="1"/>
</dbReference>
<organism evidence="1 2">
    <name type="scientific">Actinopolymorpha pittospori</name>
    <dbReference type="NCBI Taxonomy" id="648752"/>
    <lineage>
        <taxon>Bacteria</taxon>
        <taxon>Bacillati</taxon>
        <taxon>Actinomycetota</taxon>
        <taxon>Actinomycetes</taxon>
        <taxon>Propionibacteriales</taxon>
        <taxon>Actinopolymorphaceae</taxon>
        <taxon>Actinopolymorpha</taxon>
    </lineage>
</organism>
<sequence>MTLRVIGAGWGRTGTASMQIALERLGFPCHHMREVFSHPEHSGLFLEAATTTGPFDWERIYADYAATVDWPGCAFWRELAVAYPEAKVVLNVRDPQTWFESYAATIYRPLTQDDPGNEEAEAWHAMTDEVVVRRSFDGDPHDRTHVTTAFQRHNEAVQAAIPAERLLVYSVAEGWEPLCAFLDRPVPDEPFPHVNDRASWERRREADDAD</sequence>
<dbReference type="RefSeq" id="WP_192751464.1">
    <property type="nucleotide sequence ID" value="NZ_BAABJL010000103.1"/>
</dbReference>
<reference evidence="1" key="1">
    <citation type="submission" date="2020-10" db="EMBL/GenBank/DDBJ databases">
        <title>Sequencing the genomes of 1000 actinobacteria strains.</title>
        <authorList>
            <person name="Klenk H.-P."/>
        </authorList>
    </citation>
    <scope>NUCLEOTIDE SEQUENCE</scope>
    <source>
        <strain evidence="1">DSM 45354</strain>
    </source>
</reference>
<dbReference type="EMBL" id="JADBEM010000001">
    <property type="protein sequence ID" value="MBE1607531.1"/>
    <property type="molecule type" value="Genomic_DNA"/>
</dbReference>
<evidence type="ECO:0000313" key="1">
    <source>
        <dbReference type="EMBL" id="MBE1607531.1"/>
    </source>
</evidence>
<dbReference type="SUPFAM" id="SSF52540">
    <property type="entry name" value="P-loop containing nucleoside triphosphate hydrolases"/>
    <property type="match status" value="1"/>
</dbReference>
<keyword evidence="2" id="KW-1185">Reference proteome</keyword>
<dbReference type="Pfam" id="PF17784">
    <property type="entry name" value="Sulfotransfer_4"/>
    <property type="match status" value="1"/>
</dbReference>
<proteinExistence type="predicted"/>
<dbReference type="Proteomes" id="UP000638648">
    <property type="component" value="Unassembled WGS sequence"/>
</dbReference>
<dbReference type="InterPro" id="IPR040632">
    <property type="entry name" value="Sulfotransfer_4"/>
</dbReference>
<comment type="caution">
    <text evidence="1">The sequence shown here is derived from an EMBL/GenBank/DDBJ whole genome shotgun (WGS) entry which is preliminary data.</text>
</comment>
<dbReference type="PANTHER" id="PTHR36978:SF4">
    <property type="entry name" value="P-LOOP CONTAINING NUCLEOSIDE TRIPHOSPHATE HYDROLASE PROTEIN"/>
    <property type="match status" value="1"/>
</dbReference>
<dbReference type="Gene3D" id="3.40.50.300">
    <property type="entry name" value="P-loop containing nucleotide triphosphate hydrolases"/>
    <property type="match status" value="1"/>
</dbReference>
<evidence type="ECO:0000313" key="2">
    <source>
        <dbReference type="Proteomes" id="UP000638648"/>
    </source>
</evidence>
<name>A0A927RJT6_9ACTN</name>
<dbReference type="AlphaFoldDB" id="A0A927RJT6"/>
<evidence type="ECO:0008006" key="3">
    <source>
        <dbReference type="Google" id="ProtNLM"/>
    </source>
</evidence>
<dbReference type="InterPro" id="IPR027417">
    <property type="entry name" value="P-loop_NTPase"/>
</dbReference>
<gene>
    <name evidence="1" type="ORF">HEB94_004379</name>
</gene>
<protein>
    <recommendedName>
        <fullName evidence="3">Sulfotransferase family protein</fullName>
    </recommendedName>
</protein>